<sequence length="91" mass="10383">MRYRETTAMFNQLATKLSMADEKVYNRWMGALQKVCKEANKALSKTITSKDGNYVPTSGQRRVIQGSTASNFISQGMRKSVVERRLSMERD</sequence>
<evidence type="ECO:0000313" key="2">
    <source>
        <dbReference type="Proteomes" id="UP001497516"/>
    </source>
</evidence>
<dbReference type="Proteomes" id="UP001497516">
    <property type="component" value="Chromosome 8"/>
</dbReference>
<gene>
    <name evidence="1" type="ORF">LTRI10_LOCUS47306</name>
</gene>
<organism evidence="1 2">
    <name type="scientific">Linum trigynum</name>
    <dbReference type="NCBI Taxonomy" id="586398"/>
    <lineage>
        <taxon>Eukaryota</taxon>
        <taxon>Viridiplantae</taxon>
        <taxon>Streptophyta</taxon>
        <taxon>Embryophyta</taxon>
        <taxon>Tracheophyta</taxon>
        <taxon>Spermatophyta</taxon>
        <taxon>Magnoliopsida</taxon>
        <taxon>eudicotyledons</taxon>
        <taxon>Gunneridae</taxon>
        <taxon>Pentapetalae</taxon>
        <taxon>rosids</taxon>
        <taxon>fabids</taxon>
        <taxon>Malpighiales</taxon>
        <taxon>Linaceae</taxon>
        <taxon>Linum</taxon>
    </lineage>
</organism>
<reference evidence="1 2" key="1">
    <citation type="submission" date="2024-04" db="EMBL/GenBank/DDBJ databases">
        <authorList>
            <person name="Fracassetti M."/>
        </authorList>
    </citation>
    <scope>NUCLEOTIDE SEQUENCE [LARGE SCALE GENOMIC DNA]</scope>
</reference>
<keyword evidence="2" id="KW-1185">Reference proteome</keyword>
<evidence type="ECO:0000313" key="1">
    <source>
        <dbReference type="EMBL" id="CAL1407651.1"/>
    </source>
</evidence>
<protein>
    <submittedName>
        <fullName evidence="1">Uncharacterized protein</fullName>
    </submittedName>
</protein>
<name>A0AAV2GAB6_9ROSI</name>
<accession>A0AAV2GAB6</accession>
<dbReference type="AlphaFoldDB" id="A0AAV2GAB6"/>
<proteinExistence type="predicted"/>
<dbReference type="EMBL" id="OZ034821">
    <property type="protein sequence ID" value="CAL1407651.1"/>
    <property type="molecule type" value="Genomic_DNA"/>
</dbReference>